<dbReference type="Proteomes" id="UP001595843">
    <property type="component" value="Unassembled WGS sequence"/>
</dbReference>
<keyword evidence="2 3" id="KW-0378">Hydrolase</keyword>
<dbReference type="InterPro" id="IPR000086">
    <property type="entry name" value="NUDIX_hydrolase_dom"/>
</dbReference>
<evidence type="ECO:0000259" key="4">
    <source>
        <dbReference type="PROSITE" id="PS51462"/>
    </source>
</evidence>
<accession>A0ABV8JJQ2</accession>
<dbReference type="PROSITE" id="PS51462">
    <property type="entry name" value="NUDIX"/>
    <property type="match status" value="1"/>
</dbReference>
<feature type="domain" description="Nudix hydrolase" evidence="4">
    <location>
        <begin position="41"/>
        <end position="169"/>
    </location>
</feature>
<dbReference type="RefSeq" id="WP_380705997.1">
    <property type="nucleotide sequence ID" value="NZ_JBHSAP010000018.1"/>
</dbReference>
<dbReference type="InterPro" id="IPR015797">
    <property type="entry name" value="NUDIX_hydrolase-like_dom_sf"/>
</dbReference>
<protein>
    <submittedName>
        <fullName evidence="5">NUDIX hydrolase</fullName>
        <ecNumber evidence="5">3.6.-.-</ecNumber>
    </submittedName>
</protein>
<dbReference type="InterPro" id="IPR020084">
    <property type="entry name" value="NUDIX_hydrolase_CS"/>
</dbReference>
<keyword evidence="6" id="KW-1185">Reference proteome</keyword>
<dbReference type="PRINTS" id="PR00502">
    <property type="entry name" value="NUDIXFAMILY"/>
</dbReference>
<dbReference type="Pfam" id="PF00293">
    <property type="entry name" value="NUDIX"/>
    <property type="match status" value="1"/>
</dbReference>
<dbReference type="EMBL" id="JBHSAP010000018">
    <property type="protein sequence ID" value="MFC4078172.1"/>
    <property type="molecule type" value="Genomic_DNA"/>
</dbReference>
<dbReference type="PANTHER" id="PTHR11839">
    <property type="entry name" value="UDP/ADP-SUGAR PYROPHOSPHATASE"/>
    <property type="match status" value="1"/>
</dbReference>
<name>A0ABV8JJQ2_9BACL</name>
<dbReference type="EC" id="3.6.-.-" evidence="5"/>
<reference evidence="6" key="1">
    <citation type="journal article" date="2019" name="Int. J. Syst. Evol. Microbiol.">
        <title>The Global Catalogue of Microorganisms (GCM) 10K type strain sequencing project: providing services to taxonomists for standard genome sequencing and annotation.</title>
        <authorList>
            <consortium name="The Broad Institute Genomics Platform"/>
            <consortium name="The Broad Institute Genome Sequencing Center for Infectious Disease"/>
            <person name="Wu L."/>
            <person name="Ma J."/>
        </authorList>
    </citation>
    <scope>NUCLEOTIDE SEQUENCE [LARGE SCALE GENOMIC DNA]</scope>
    <source>
        <strain evidence="6">IBRC-M 10813</strain>
    </source>
</reference>
<proteinExistence type="inferred from homology"/>
<sequence length="181" mass="20428">MSRLKEQTIRSETIFEGRVIRVQLDEVRLPNGKTSTRELVKHTGAVSVMAVTKEGKMVFVRQYRKPLDKEILEIPAGKLEPGEDPKECAARELEEETGYRAQNLKPIVSFYTSPGFADELLHLYEATGLSEGEANPDSDEFVERVELTLEEAFQAMESGEIADAKTVAALYIWHNRVLTEK</sequence>
<evidence type="ECO:0000256" key="1">
    <source>
        <dbReference type="ARBA" id="ARBA00001946"/>
    </source>
</evidence>
<dbReference type="InterPro" id="IPR020476">
    <property type="entry name" value="Nudix_hydrolase"/>
</dbReference>
<evidence type="ECO:0000313" key="5">
    <source>
        <dbReference type="EMBL" id="MFC4078172.1"/>
    </source>
</evidence>
<evidence type="ECO:0000256" key="2">
    <source>
        <dbReference type="ARBA" id="ARBA00022801"/>
    </source>
</evidence>
<comment type="cofactor">
    <cofactor evidence="1">
        <name>Mg(2+)</name>
        <dbReference type="ChEBI" id="CHEBI:18420"/>
    </cofactor>
</comment>
<dbReference type="Gene3D" id="3.90.79.10">
    <property type="entry name" value="Nucleoside Triphosphate Pyrophosphohydrolase"/>
    <property type="match status" value="1"/>
</dbReference>
<dbReference type="PROSITE" id="PS00893">
    <property type="entry name" value="NUDIX_BOX"/>
    <property type="match status" value="1"/>
</dbReference>
<dbReference type="CDD" id="cd03424">
    <property type="entry name" value="NUDIX_ADPRase_Nudt5_UGPPase_Nudt14"/>
    <property type="match status" value="1"/>
</dbReference>
<evidence type="ECO:0000256" key="3">
    <source>
        <dbReference type="RuleBase" id="RU003476"/>
    </source>
</evidence>
<gene>
    <name evidence="5" type="ORF">ACFOUO_15340</name>
</gene>
<comment type="similarity">
    <text evidence="3">Belongs to the Nudix hydrolase family.</text>
</comment>
<dbReference type="GO" id="GO:0016787">
    <property type="term" value="F:hydrolase activity"/>
    <property type="evidence" value="ECO:0007669"/>
    <property type="project" value="UniProtKB-KW"/>
</dbReference>
<evidence type="ECO:0000313" key="6">
    <source>
        <dbReference type="Proteomes" id="UP001595843"/>
    </source>
</evidence>
<organism evidence="5 6">
    <name type="scientific">Salinithrix halophila</name>
    <dbReference type="NCBI Taxonomy" id="1485204"/>
    <lineage>
        <taxon>Bacteria</taxon>
        <taxon>Bacillati</taxon>
        <taxon>Bacillota</taxon>
        <taxon>Bacilli</taxon>
        <taxon>Bacillales</taxon>
        <taxon>Thermoactinomycetaceae</taxon>
        <taxon>Salinithrix</taxon>
    </lineage>
</organism>
<comment type="caution">
    <text evidence="5">The sequence shown here is derived from an EMBL/GenBank/DDBJ whole genome shotgun (WGS) entry which is preliminary data.</text>
</comment>
<dbReference type="PANTHER" id="PTHR11839:SF18">
    <property type="entry name" value="NUDIX HYDROLASE DOMAIN-CONTAINING PROTEIN"/>
    <property type="match status" value="1"/>
</dbReference>
<dbReference type="SUPFAM" id="SSF55811">
    <property type="entry name" value="Nudix"/>
    <property type="match status" value="1"/>
</dbReference>